<evidence type="ECO:0000259" key="1">
    <source>
        <dbReference type="Pfam" id="PF04773"/>
    </source>
</evidence>
<feature type="domain" description="FecR protein" evidence="1">
    <location>
        <begin position="98"/>
        <end position="189"/>
    </location>
</feature>
<protein>
    <submittedName>
        <fullName evidence="2">FecR family protein</fullName>
    </submittedName>
</protein>
<dbReference type="AlphaFoldDB" id="A0A3D9L3B4"/>
<proteinExistence type="predicted"/>
<evidence type="ECO:0000313" key="2">
    <source>
        <dbReference type="EMBL" id="RED96571.1"/>
    </source>
</evidence>
<dbReference type="GO" id="GO:0016989">
    <property type="term" value="F:sigma factor antagonist activity"/>
    <property type="evidence" value="ECO:0007669"/>
    <property type="project" value="TreeGrafter"/>
</dbReference>
<gene>
    <name evidence="2" type="ORF">C7460_11429</name>
</gene>
<dbReference type="PIRSF" id="PIRSF018266">
    <property type="entry name" value="FecR"/>
    <property type="match status" value="1"/>
</dbReference>
<comment type="caution">
    <text evidence="2">The sequence shown here is derived from an EMBL/GenBank/DDBJ whole genome shotgun (WGS) entry which is preliminary data.</text>
</comment>
<name>A0A3D9L3B4_MARFU</name>
<dbReference type="Gene3D" id="2.60.120.1440">
    <property type="match status" value="1"/>
</dbReference>
<dbReference type="Gene3D" id="3.55.50.30">
    <property type="match status" value="1"/>
</dbReference>
<dbReference type="InterPro" id="IPR012373">
    <property type="entry name" value="Ferrdict_sens_TM"/>
</dbReference>
<dbReference type="PANTHER" id="PTHR30273">
    <property type="entry name" value="PERIPLASMIC SIGNAL SENSOR AND SIGMA FACTOR ACTIVATOR FECR-RELATED"/>
    <property type="match status" value="1"/>
</dbReference>
<accession>A0A3D9L3B4</accession>
<dbReference type="Proteomes" id="UP000256779">
    <property type="component" value="Unassembled WGS sequence"/>
</dbReference>
<dbReference type="RefSeq" id="WP_115868858.1">
    <property type="nucleotide sequence ID" value="NZ_QREG01000014.1"/>
</dbReference>
<keyword evidence="3" id="KW-1185">Reference proteome</keyword>
<dbReference type="OrthoDB" id="1099916at2"/>
<reference evidence="2 3" key="1">
    <citation type="submission" date="2018-07" db="EMBL/GenBank/DDBJ databases">
        <title>Genomic Encyclopedia of Type Strains, Phase IV (KMG-IV): sequencing the most valuable type-strain genomes for metagenomic binning, comparative biology and taxonomic classification.</title>
        <authorList>
            <person name="Goeker M."/>
        </authorList>
    </citation>
    <scope>NUCLEOTIDE SEQUENCE [LARGE SCALE GENOMIC DNA]</scope>
    <source>
        <strain evidence="2 3">DSM 4134</strain>
    </source>
</reference>
<dbReference type="InterPro" id="IPR006860">
    <property type="entry name" value="FecR"/>
</dbReference>
<evidence type="ECO:0000313" key="3">
    <source>
        <dbReference type="Proteomes" id="UP000256779"/>
    </source>
</evidence>
<dbReference type="PANTHER" id="PTHR30273:SF2">
    <property type="entry name" value="PROTEIN FECR"/>
    <property type="match status" value="1"/>
</dbReference>
<sequence>MNQEEFKLLARKYESGNCSPGERSLYEEICQRLEQQNKDSDASNLQLVKEQQLNRILREDAKPFHNVWKIAAMLVLVSAIGVLLYHVQWQATPNWQVASTDSSHRSKVALPDGSEVILNRSSKIEFPEKFEGKRIVKLTGEAFFEVSRDEQRPFEVHTTQGITRVLGTSFNVKAYANDHFTVAVKTGKVAVHNQSAKFILHPNELVTNQKGSWEKQADINIAQYVGWSSGIVDLRDLSLSEGVQLIGEFYDVNIEVRGAIGDCLLMGRFENEPFTNVIQGLQYALPGLQLIKKDDGRIILSGSACE</sequence>
<dbReference type="Pfam" id="PF04773">
    <property type="entry name" value="FecR"/>
    <property type="match status" value="1"/>
</dbReference>
<dbReference type="EMBL" id="QREG01000014">
    <property type="protein sequence ID" value="RED96571.1"/>
    <property type="molecule type" value="Genomic_DNA"/>
</dbReference>
<organism evidence="2 3">
    <name type="scientific">Marinoscillum furvescens DSM 4134</name>
    <dbReference type="NCBI Taxonomy" id="1122208"/>
    <lineage>
        <taxon>Bacteria</taxon>
        <taxon>Pseudomonadati</taxon>
        <taxon>Bacteroidota</taxon>
        <taxon>Cytophagia</taxon>
        <taxon>Cytophagales</taxon>
        <taxon>Reichenbachiellaceae</taxon>
        <taxon>Marinoscillum</taxon>
    </lineage>
</organism>